<proteinExistence type="predicted"/>
<evidence type="ECO:0000313" key="2">
    <source>
        <dbReference type="Proteomes" id="UP000821845"/>
    </source>
</evidence>
<evidence type="ECO:0000313" key="1">
    <source>
        <dbReference type="EMBL" id="KAH6939956.1"/>
    </source>
</evidence>
<gene>
    <name evidence="1" type="ORF">HPB50_022837</name>
</gene>
<keyword evidence="2" id="KW-1185">Reference proteome</keyword>
<dbReference type="EMBL" id="CM023482">
    <property type="protein sequence ID" value="KAH6939956.1"/>
    <property type="molecule type" value="Genomic_DNA"/>
</dbReference>
<protein>
    <submittedName>
        <fullName evidence="1">Uncharacterized protein</fullName>
    </submittedName>
</protein>
<comment type="caution">
    <text evidence="1">The sequence shown here is derived from an EMBL/GenBank/DDBJ whole genome shotgun (WGS) entry which is preliminary data.</text>
</comment>
<name>A0ACB7T137_HYAAI</name>
<reference evidence="1" key="1">
    <citation type="submission" date="2020-05" db="EMBL/GenBank/DDBJ databases">
        <title>Large-scale comparative analyses of tick genomes elucidate their genetic diversity and vector capacities.</title>
        <authorList>
            <person name="Jia N."/>
            <person name="Wang J."/>
            <person name="Shi W."/>
            <person name="Du L."/>
            <person name="Sun Y."/>
            <person name="Zhan W."/>
            <person name="Jiang J."/>
            <person name="Wang Q."/>
            <person name="Zhang B."/>
            <person name="Ji P."/>
            <person name="Sakyi L.B."/>
            <person name="Cui X."/>
            <person name="Yuan T."/>
            <person name="Jiang B."/>
            <person name="Yang W."/>
            <person name="Lam T.T.-Y."/>
            <person name="Chang Q."/>
            <person name="Ding S."/>
            <person name="Wang X."/>
            <person name="Zhu J."/>
            <person name="Ruan X."/>
            <person name="Zhao L."/>
            <person name="Wei J."/>
            <person name="Que T."/>
            <person name="Du C."/>
            <person name="Cheng J."/>
            <person name="Dai P."/>
            <person name="Han X."/>
            <person name="Huang E."/>
            <person name="Gao Y."/>
            <person name="Liu J."/>
            <person name="Shao H."/>
            <person name="Ye R."/>
            <person name="Li L."/>
            <person name="Wei W."/>
            <person name="Wang X."/>
            <person name="Wang C."/>
            <person name="Yang T."/>
            <person name="Huo Q."/>
            <person name="Li W."/>
            <person name="Guo W."/>
            <person name="Chen H."/>
            <person name="Zhou L."/>
            <person name="Ni X."/>
            <person name="Tian J."/>
            <person name="Zhou Y."/>
            <person name="Sheng Y."/>
            <person name="Liu T."/>
            <person name="Pan Y."/>
            <person name="Xia L."/>
            <person name="Li J."/>
            <person name="Zhao F."/>
            <person name="Cao W."/>
        </authorList>
    </citation>
    <scope>NUCLEOTIDE SEQUENCE</scope>
    <source>
        <strain evidence="1">Hyas-2018</strain>
    </source>
</reference>
<accession>A0ACB7T137</accession>
<organism evidence="1 2">
    <name type="scientific">Hyalomma asiaticum</name>
    <name type="common">Tick</name>
    <dbReference type="NCBI Taxonomy" id="266040"/>
    <lineage>
        <taxon>Eukaryota</taxon>
        <taxon>Metazoa</taxon>
        <taxon>Ecdysozoa</taxon>
        <taxon>Arthropoda</taxon>
        <taxon>Chelicerata</taxon>
        <taxon>Arachnida</taxon>
        <taxon>Acari</taxon>
        <taxon>Parasitiformes</taxon>
        <taxon>Ixodida</taxon>
        <taxon>Ixodoidea</taxon>
        <taxon>Ixodidae</taxon>
        <taxon>Hyalomminae</taxon>
        <taxon>Hyalomma</taxon>
    </lineage>
</organism>
<dbReference type="Proteomes" id="UP000821845">
    <property type="component" value="Chromosome 2"/>
</dbReference>
<sequence length="2667" mass="274093">MNEDTKTPEAAVTLASDTCKRFKVKKVFDLSPNTEAKPLAGLADLLVSNNCDTKGVFARPGHVMIVLQRSAGDAATADVLSLGPGTAALRLRKNGNIMMPACSDAQRRPGRVPPENALLVSDTEPDASVPCLIGGQPIGLSCPVCPLFLGDELQERLCTAPTGSATCVRGTLSILDDVSPGGIETSARRVNFIMRSHCACDFLSKDVGYAVLLSDRPIPKTARTVHLDGSFTLATLPTGVTNLTSCASGAPDEDDVMLGDQPLAAGHRPPLAAPATPLPQSCPVCHSEMTSDLYNPICAARIGPSGTYIGKTRVVQSVRGAHDKIGHTLIYTMPQNCKCDYVAKPSRQYFVFMEQLASAEGKSTHVPFTEQMHILAYSYRNARLLHDALSACPSTASASFASIQKRIDTYAEADQAEYVGSYGGASGPLYGSVADATHHAEPKIFAGYGTYDGGRSASMGHGAPSYGAAPSMPSYGSAASTYGAGSAHGPAPAPAYAVPTATSTYGAQPPAPPPAYGVTSLPSYGYAQSPTNYNTASASYGASAVTAGYPAPSPSYGGGSPNPSYASAMSSPSYDAANAAHVAAPSYGAPQGSTHGSGYGSATVAPDYGSATVVPGYGGGSSHGSNYGAASYSGGANAAPSYAARAPAVYMPIAPSYGPSPAPAYNGVPDPGHGAQAQPSSYGSAPQPAHNSGSAPSYGTLSPYSQEPAAPAQSTNYGATGHESAWASMHSQGGAPSYGSHSYGSAVAASYGAHLPAASSYGPSSYKAAQQKAPAYASPAQAYMSPSFANYGSVVPASNSAAPSPSYKSAPAYAPAPKAGYPQPAASYSKGALPAHGANGPGYRPPAAAYGQASSPTYKPPAYSGGTHAASDVSSYDGYGDVTYAPPHGMAQYPPAAYESLYPTEDDYATVISYVPTYPSDDGYYAGSQDSYGNKGHGSNDVTYSAPPYAAPAYGIPTNSPPAYAGAPSPYGANAGYYPSYSGGASALPYAPVSHGAGGGSYSANPHSAGDAGAPYKSASAGSSPYFPPKYPPAPYPPAASPDRPYLPASPSPTSYGQNPAPAYKVPASPVSSYTAAPAAPTYMAYGQVAHKIPAGSKPSYINAPAPPAAYVPPSHPAPSYGPAAAVQSTAYVTAGYDQPPYDSSSYTATASAPAYAAPKPYVVQPPYTSAPAPSSGNSYSPIAYATTAGYSGPGGHDASYGMAPSYRSPGKAYEHSQGRNPTYNGEPSPPYGAPAYGTGEAQQSSYDSASSQTYTTSSYGPVSYTTQGSSAASYSATYAPAAHNAPAYPQPPSYAPAKTEAAASSGPAEYSGATYTPPSSYSSPSHSASSAPPSYPAPSYGASNAVPSSASQAYNPSYGAAGAAMPTYASLPTAPAVVSSGGKLYGPTMPPSAYQVASYAPPAYVAPSYVQPSYAATYAPPAYVAPAYHAATAAPPTYSHPSYMPSYAPPVYSAPAYEPMLAYGSAPHKPLHSGKAYLTVTHAPAAYVPGPYGQPPYTPPAYSAHVYAPNVQPTYAAPAYPVPSYADQAYPLQSVAQYIPHSHNQPHYGGATYAPPAYAASAYEASYAPPTYSAPSYAHPSYSMPANLASYAPPAYSAPQYPQPAYSKDVYGVSYAPSPYSAPSYSKPAYTHPSYGVPSPPMTYNAPAAAAPAYSQPAQPNMAAHMVAAQHVPSYGVYGSPAAGPVKYPAGHHAAPAYSANAGHNVAMYGKPTYPRYPQQVVTLAYTLPAQSLPSYYSPPYGKPSYDAPGIASANAYGPPKPIYGPAPQQTPAHSMTYAPAGPQGVNSYGQPSAYGSGTSAPPSYSVPPSYAPAAAVGVSGGNGAYGPSAGAPSYNSGSGGDGSYGQGASQGGAYTTSSYTASAPTYESAYTTYSPSAQSQYTTYATPSGSPPSYTTYGPASQPSYTTYGYSPSTYTTNSASYNQHSYTTYGTPPPYSPAPAATQSPAYPDYSDPGYGSSGNNGPASYGVTYAPAASSAPSYPPPSYYPPASYAAPADYTTASYSAATHAPQGYVSPSYSPPTYSAPSYGEPSHAPQGYSAPPAGYPMATHAPAVYSAPSHAPPPYPAHLHADPSYGAVSYVGATDAPAGYSAITQMPPAYSAGVYVGATHAPAAQPPAAYSPTLANYRAVPPAADYPPPPLVQPAYGRSVHPEAVTRYAPAKPIEPEYSEAFPIGLADVPSYKPRCPQASHTCPICPPVLDKELLKHICNYDLIAEAEVSYPPQAGTSYGGLCSEMCIGEVLRGPTSVMDKIRFSINKYCSCDTASKEYGKVMVISNRHSWHAHGGSYGELILDDKTVLLPASKATLKAVTEALKHCSRPRYTGPLAYADAAYVGPAGCPDPFDESCPHCAGAVGAEGLATDLCNSEYASIVAVGLDYKKMAVYKNGRFAWKQAYLPDIQVDELPGYSLLVVDKQSKLSDGVLQIGSGAKLYALPYGMQTLPACSAESEAKNSRSDPGPETKLPLPEIEISVEDGEIDVEPCPENVQTTCPICIDASEEPAATATQYCKSEYAAVVSIPDDAFTAGTDDLAKSRYLFPQTDRTVGHADQSRKCRSGKLHVKQQITPDLQGVSMDAIKFTIMSSCNCSFLEQPTQFAVLASKLAPIIDEPLHLNDDVTLIGLPLGKTELPKCVRSSLPKGPSGRCGDHDRSGHAATQPREHSPCEG</sequence>